<reference evidence="2 3" key="1">
    <citation type="journal article" date="2018" name="Gigascience">
        <title>Genomes of trombidid mites reveal novel predicted allergens and laterally-transferred genes associated with secondary metabolism.</title>
        <authorList>
            <person name="Dong X."/>
            <person name="Chaisiri K."/>
            <person name="Xia D."/>
            <person name="Armstrong S.D."/>
            <person name="Fang Y."/>
            <person name="Donnelly M.J."/>
            <person name="Kadowaki T."/>
            <person name="McGarry J.W."/>
            <person name="Darby A.C."/>
            <person name="Makepeace B.L."/>
        </authorList>
    </citation>
    <scope>NUCLEOTIDE SEQUENCE [LARGE SCALE GENOMIC DNA]</scope>
    <source>
        <strain evidence="2">UoL-UT</strain>
    </source>
</reference>
<evidence type="ECO:0000313" key="3">
    <source>
        <dbReference type="Proteomes" id="UP000288716"/>
    </source>
</evidence>
<name>A0A443SU96_9ACAR</name>
<comment type="caution">
    <text evidence="2">The sequence shown here is derived from an EMBL/GenBank/DDBJ whole genome shotgun (WGS) entry which is preliminary data.</text>
</comment>
<dbReference type="SUPFAM" id="SSF50923">
    <property type="entry name" value="Hemopexin-like domain"/>
    <property type="match status" value="1"/>
</dbReference>
<gene>
    <name evidence="2" type="ORF">B4U80_13607</name>
</gene>
<evidence type="ECO:0000256" key="1">
    <source>
        <dbReference type="SAM" id="SignalP"/>
    </source>
</evidence>
<feature type="signal peptide" evidence="1">
    <location>
        <begin position="1"/>
        <end position="16"/>
    </location>
</feature>
<dbReference type="EMBL" id="NCKV01000280">
    <property type="protein sequence ID" value="RWS31070.1"/>
    <property type="molecule type" value="Genomic_DNA"/>
</dbReference>
<dbReference type="InterPro" id="IPR036375">
    <property type="entry name" value="Hemopexin-like_dom_sf"/>
</dbReference>
<evidence type="ECO:0000313" key="2">
    <source>
        <dbReference type="EMBL" id="RWS31070.1"/>
    </source>
</evidence>
<sequence>MFVLLFCLTLISKLLSFSTCRNPKIDGILWSRNSANTTVYIFNHNFFWTYNLTDQKLGGIREVNNVWPHVVTPIDGVSEIGMNEASIFKNGYVIESQFEKYIIFITGNKFWIYNNEFTFKNNQKLINKGTVDIAVPIAMKNKGLNVIASAKDGKTSKLKLLIGYCYNDQLQVCPGEISSNSNGTAIRFGFNDVPAFNPIYTRCTNFSTFVVSRFCGASSLKTVSMVNYTFYLIMADEKELRLFTYIGKTKLSFQQFKSVKNLTILGDVYNCNVRPLLVYLLRNLQQAIIDGNPSALMTPLQSGIHKNVDNRSH</sequence>
<dbReference type="Gene3D" id="2.110.10.10">
    <property type="entry name" value="Hemopexin-like domain"/>
    <property type="match status" value="1"/>
</dbReference>
<keyword evidence="3" id="KW-1185">Reference proteome</keyword>
<dbReference type="VEuPathDB" id="VectorBase:LDEU000972"/>
<proteinExistence type="predicted"/>
<dbReference type="AlphaFoldDB" id="A0A443SU96"/>
<dbReference type="Proteomes" id="UP000288716">
    <property type="component" value="Unassembled WGS sequence"/>
</dbReference>
<feature type="chain" id="PRO_5019348097" evidence="1">
    <location>
        <begin position="17"/>
        <end position="313"/>
    </location>
</feature>
<organism evidence="2 3">
    <name type="scientific">Leptotrombidium deliense</name>
    <dbReference type="NCBI Taxonomy" id="299467"/>
    <lineage>
        <taxon>Eukaryota</taxon>
        <taxon>Metazoa</taxon>
        <taxon>Ecdysozoa</taxon>
        <taxon>Arthropoda</taxon>
        <taxon>Chelicerata</taxon>
        <taxon>Arachnida</taxon>
        <taxon>Acari</taxon>
        <taxon>Acariformes</taxon>
        <taxon>Trombidiformes</taxon>
        <taxon>Prostigmata</taxon>
        <taxon>Anystina</taxon>
        <taxon>Parasitengona</taxon>
        <taxon>Trombiculoidea</taxon>
        <taxon>Trombiculidae</taxon>
        <taxon>Leptotrombidium</taxon>
    </lineage>
</organism>
<keyword evidence="1" id="KW-0732">Signal</keyword>
<protein>
    <submittedName>
        <fullName evidence="2">Uncharacterized protein</fullName>
    </submittedName>
</protein>
<accession>A0A443SU96</accession>